<proteinExistence type="predicted"/>
<feature type="compositionally biased region" description="Basic residues" evidence="1">
    <location>
        <begin position="93"/>
        <end position="102"/>
    </location>
</feature>
<evidence type="ECO:0000313" key="2">
    <source>
        <dbReference type="EMBL" id="RGD59254.1"/>
    </source>
</evidence>
<keyword evidence="3" id="KW-1185">Reference proteome</keyword>
<comment type="caution">
    <text evidence="2">The sequence shown here is derived from an EMBL/GenBank/DDBJ whole genome shotgun (WGS) entry which is preliminary data.</text>
</comment>
<gene>
    <name evidence="2" type="ORF">DR950_16985</name>
</gene>
<evidence type="ECO:0000313" key="3">
    <source>
        <dbReference type="Proteomes" id="UP000263377"/>
    </source>
</evidence>
<feature type="compositionally biased region" description="Basic and acidic residues" evidence="1">
    <location>
        <begin position="63"/>
        <end position="73"/>
    </location>
</feature>
<accession>A0A372ZUV0</accession>
<organism evidence="2 3">
    <name type="scientific">Kitasatospora xanthocidica</name>
    <dbReference type="NCBI Taxonomy" id="83382"/>
    <lineage>
        <taxon>Bacteria</taxon>
        <taxon>Bacillati</taxon>
        <taxon>Actinomycetota</taxon>
        <taxon>Actinomycetes</taxon>
        <taxon>Kitasatosporales</taxon>
        <taxon>Streptomycetaceae</taxon>
        <taxon>Kitasatospora</taxon>
    </lineage>
</organism>
<feature type="compositionally biased region" description="Polar residues" evidence="1">
    <location>
        <begin position="47"/>
        <end position="56"/>
    </location>
</feature>
<dbReference type="EMBL" id="QVIG01000001">
    <property type="protein sequence ID" value="RGD59254.1"/>
    <property type="molecule type" value="Genomic_DNA"/>
</dbReference>
<protein>
    <submittedName>
        <fullName evidence="2">Uncharacterized protein</fullName>
    </submittedName>
</protein>
<name>A0A372ZUV0_9ACTN</name>
<dbReference type="Proteomes" id="UP000263377">
    <property type="component" value="Unassembled WGS sequence"/>
</dbReference>
<feature type="region of interest" description="Disordered" evidence="1">
    <location>
        <begin position="1"/>
        <end position="31"/>
    </location>
</feature>
<sequence>MVTGARAAITGYGRAPGARSGTRPCATGAGRAPMTCTLRTEKTILMSDTLTDTTGPAVTGTDADEKTAKDTASHGRHRGGSAADDSPESDPHGRHRAAGALG</sequence>
<reference evidence="2 3" key="1">
    <citation type="submission" date="2018-08" db="EMBL/GenBank/DDBJ databases">
        <title>Diversity &amp; Physiological Properties of Lignin-Decomposing Actinobacteria from Soil.</title>
        <authorList>
            <person name="Roh S.G."/>
            <person name="Kim S.B."/>
        </authorList>
    </citation>
    <scope>NUCLEOTIDE SEQUENCE [LARGE SCALE GENOMIC DNA]</scope>
    <source>
        <strain evidence="2 3">MMS17-GH009</strain>
    </source>
</reference>
<dbReference type="AlphaFoldDB" id="A0A372ZUV0"/>
<evidence type="ECO:0000256" key="1">
    <source>
        <dbReference type="SAM" id="MobiDB-lite"/>
    </source>
</evidence>
<feature type="region of interest" description="Disordered" evidence="1">
    <location>
        <begin position="47"/>
        <end position="102"/>
    </location>
</feature>